<organism evidence="1 2">
    <name type="scientific">Ornithinibacillus bavariensis</name>
    <dbReference type="NCBI Taxonomy" id="545502"/>
    <lineage>
        <taxon>Bacteria</taxon>
        <taxon>Bacillati</taxon>
        <taxon>Bacillota</taxon>
        <taxon>Bacilli</taxon>
        <taxon>Bacillales</taxon>
        <taxon>Bacillaceae</taxon>
        <taxon>Ornithinibacillus</taxon>
    </lineage>
</organism>
<name>A0A919XC30_9BACI</name>
<dbReference type="AlphaFoldDB" id="A0A919XC30"/>
<evidence type="ECO:0000313" key="2">
    <source>
        <dbReference type="Proteomes" id="UP000676917"/>
    </source>
</evidence>
<accession>A0A919XC30</accession>
<protein>
    <submittedName>
        <fullName evidence="1">Uncharacterized protein</fullName>
    </submittedName>
</protein>
<dbReference type="EMBL" id="BORP01000004">
    <property type="protein sequence ID" value="GIO27828.1"/>
    <property type="molecule type" value="Genomic_DNA"/>
</dbReference>
<proteinExistence type="predicted"/>
<evidence type="ECO:0000313" key="1">
    <source>
        <dbReference type="EMBL" id="GIO27828.1"/>
    </source>
</evidence>
<sequence>MGRKENKHKLFEDPKGIAAVQNQLFESYQSGVVEDQLHNNRGIWTFNNRKN</sequence>
<dbReference type="Proteomes" id="UP000676917">
    <property type="component" value="Unassembled WGS sequence"/>
</dbReference>
<keyword evidence="2" id="KW-1185">Reference proteome</keyword>
<reference evidence="1" key="1">
    <citation type="submission" date="2021-03" db="EMBL/GenBank/DDBJ databases">
        <title>Antimicrobial resistance genes in bacteria isolated from Japanese honey, and their potential for conferring macrolide and lincosamide resistance in the American foulbrood pathogen Paenibacillus larvae.</title>
        <authorList>
            <person name="Okamoto M."/>
            <person name="Kumagai M."/>
            <person name="Kanamori H."/>
            <person name="Takamatsu D."/>
        </authorList>
    </citation>
    <scope>NUCLEOTIDE SEQUENCE</scope>
    <source>
        <strain evidence="1">J43TS3</strain>
    </source>
</reference>
<comment type="caution">
    <text evidence="1">The sequence shown here is derived from an EMBL/GenBank/DDBJ whole genome shotgun (WGS) entry which is preliminary data.</text>
</comment>
<dbReference type="RefSeq" id="WP_212921284.1">
    <property type="nucleotide sequence ID" value="NZ_BORP01000004.1"/>
</dbReference>
<gene>
    <name evidence="1" type="ORF">J43TS3_24390</name>
</gene>